<evidence type="ECO:0000313" key="2">
    <source>
        <dbReference type="Proteomes" id="UP000007322"/>
    </source>
</evidence>
<dbReference type="AlphaFoldDB" id="G2QBB4"/>
<evidence type="ECO:0008006" key="3">
    <source>
        <dbReference type="Google" id="ProtNLM"/>
    </source>
</evidence>
<dbReference type="Proteomes" id="UP000007322">
    <property type="component" value="Chromosome 3"/>
</dbReference>
<dbReference type="HOGENOM" id="CLU_171255_0_0_1"/>
<dbReference type="SUPFAM" id="SSF56112">
    <property type="entry name" value="Protein kinase-like (PK-like)"/>
    <property type="match status" value="1"/>
</dbReference>
<accession>G2QBB4</accession>
<dbReference type="VEuPathDB" id="FungiDB:MYCTH_27231"/>
<keyword evidence="2" id="KW-1185">Reference proteome</keyword>
<proteinExistence type="predicted"/>
<dbReference type="InterPro" id="IPR011009">
    <property type="entry name" value="Kinase-like_dom_sf"/>
</dbReference>
<dbReference type="OrthoDB" id="5412996at2759"/>
<dbReference type="RefSeq" id="XP_003663102.1">
    <property type="nucleotide sequence ID" value="XM_003663054.1"/>
</dbReference>
<feature type="non-terminal residue" evidence="1">
    <location>
        <position position="1"/>
    </location>
</feature>
<dbReference type="GeneID" id="11507728"/>
<reference evidence="1 2" key="1">
    <citation type="journal article" date="2011" name="Nat. Biotechnol.">
        <title>Comparative genomic analysis of the thermophilic biomass-degrading fungi Myceliophthora thermophila and Thielavia terrestris.</title>
        <authorList>
            <person name="Berka R.M."/>
            <person name="Grigoriev I.V."/>
            <person name="Otillar R."/>
            <person name="Salamov A."/>
            <person name="Grimwood J."/>
            <person name="Reid I."/>
            <person name="Ishmael N."/>
            <person name="John T."/>
            <person name="Darmond C."/>
            <person name="Moisan M.-C."/>
            <person name="Henrissat B."/>
            <person name="Coutinho P.M."/>
            <person name="Lombard V."/>
            <person name="Natvig D.O."/>
            <person name="Lindquist E."/>
            <person name="Schmutz J."/>
            <person name="Lucas S."/>
            <person name="Harris P."/>
            <person name="Powlowski J."/>
            <person name="Bellemare A."/>
            <person name="Taylor D."/>
            <person name="Butler G."/>
            <person name="de Vries R.P."/>
            <person name="Allijn I.E."/>
            <person name="van den Brink J."/>
            <person name="Ushinsky S."/>
            <person name="Storms R."/>
            <person name="Powell A.J."/>
            <person name="Paulsen I.T."/>
            <person name="Elbourne L.D.H."/>
            <person name="Baker S.E."/>
            <person name="Magnuson J."/>
            <person name="LaBoissiere S."/>
            <person name="Clutterbuck A.J."/>
            <person name="Martinez D."/>
            <person name="Wogulis M."/>
            <person name="de Leon A.L."/>
            <person name="Rey M.W."/>
            <person name="Tsang A."/>
        </authorList>
    </citation>
    <scope>NUCLEOTIDE SEQUENCE [LARGE SCALE GENOMIC DNA]</scope>
    <source>
        <strain evidence="2">ATCC 42464 / BCRC 31852 / DSM 1799</strain>
    </source>
</reference>
<dbReference type="EMBL" id="CP003004">
    <property type="protein sequence ID" value="AEO57857.1"/>
    <property type="molecule type" value="Genomic_DNA"/>
</dbReference>
<dbReference type="InParanoid" id="G2QBB4"/>
<dbReference type="eggNOG" id="ENOG502SKQE">
    <property type="taxonomic scope" value="Eukaryota"/>
</dbReference>
<dbReference type="PANTHER" id="PTHR21310:SF37">
    <property type="entry name" value="AMINOGLYCOSIDE PHOSPHOTRANSFERASE DOMAIN-CONTAINING PROTEIN"/>
    <property type="match status" value="1"/>
</dbReference>
<dbReference type="KEGG" id="mtm:MYCTH_27231"/>
<organism evidence="1 2">
    <name type="scientific">Thermothelomyces thermophilus (strain ATCC 42464 / BCRC 31852 / DSM 1799)</name>
    <name type="common">Sporotrichum thermophile</name>
    <dbReference type="NCBI Taxonomy" id="573729"/>
    <lineage>
        <taxon>Eukaryota</taxon>
        <taxon>Fungi</taxon>
        <taxon>Dikarya</taxon>
        <taxon>Ascomycota</taxon>
        <taxon>Pezizomycotina</taxon>
        <taxon>Sordariomycetes</taxon>
        <taxon>Sordariomycetidae</taxon>
        <taxon>Sordariales</taxon>
        <taxon>Chaetomiaceae</taxon>
        <taxon>Thermothelomyces</taxon>
    </lineage>
</organism>
<sequence>KRGNYNAVFRLYYADGSVIMRVSLPGNNAFPDEKVRNEVATLRYVEKMMSIPVPHVYHWGTAAENPLGLGPFITIYHISHENTLDELLTDP</sequence>
<dbReference type="PANTHER" id="PTHR21310">
    <property type="entry name" value="AMINOGLYCOSIDE PHOSPHOTRANSFERASE-RELATED-RELATED"/>
    <property type="match status" value="1"/>
</dbReference>
<name>G2QBB4_THET4</name>
<dbReference type="STRING" id="573729.G2QBB4"/>
<dbReference type="OMA" id="PPEWRRV"/>
<feature type="non-terminal residue" evidence="1">
    <location>
        <position position="91"/>
    </location>
</feature>
<dbReference type="InterPro" id="IPR051678">
    <property type="entry name" value="AGP_Transferase"/>
</dbReference>
<dbReference type="Gene3D" id="3.30.200.20">
    <property type="entry name" value="Phosphorylase Kinase, domain 1"/>
    <property type="match status" value="1"/>
</dbReference>
<evidence type="ECO:0000313" key="1">
    <source>
        <dbReference type="EMBL" id="AEO57857.1"/>
    </source>
</evidence>
<protein>
    <recommendedName>
        <fullName evidence="3">Aminoglycoside phosphotransferase domain-containing protein</fullName>
    </recommendedName>
</protein>
<gene>
    <name evidence="1" type="ORF">MYCTH_27231</name>
</gene>